<evidence type="ECO:0000313" key="1">
    <source>
        <dbReference type="EMBL" id="MFC4327677.1"/>
    </source>
</evidence>
<evidence type="ECO:0008006" key="3">
    <source>
        <dbReference type="Google" id="ProtNLM"/>
    </source>
</evidence>
<dbReference type="RefSeq" id="WP_381737556.1">
    <property type="nucleotide sequence ID" value="NZ_JBHSDP010000008.1"/>
</dbReference>
<dbReference type="Proteomes" id="UP001595824">
    <property type="component" value="Unassembled WGS sequence"/>
</dbReference>
<organism evidence="1 2">
    <name type="scientific">Streptomyces andamanensis</name>
    <dbReference type="NCBI Taxonomy" id="1565035"/>
    <lineage>
        <taxon>Bacteria</taxon>
        <taxon>Bacillati</taxon>
        <taxon>Actinomycetota</taxon>
        <taxon>Actinomycetes</taxon>
        <taxon>Kitasatosporales</taxon>
        <taxon>Streptomycetaceae</taxon>
        <taxon>Streptomyces</taxon>
    </lineage>
</organism>
<reference evidence="2" key="1">
    <citation type="journal article" date="2019" name="Int. J. Syst. Evol. Microbiol.">
        <title>The Global Catalogue of Microorganisms (GCM) 10K type strain sequencing project: providing services to taxonomists for standard genome sequencing and annotation.</title>
        <authorList>
            <consortium name="The Broad Institute Genomics Platform"/>
            <consortium name="The Broad Institute Genome Sequencing Center for Infectious Disease"/>
            <person name="Wu L."/>
            <person name="Ma J."/>
        </authorList>
    </citation>
    <scope>NUCLEOTIDE SEQUENCE [LARGE SCALE GENOMIC DNA]</scope>
    <source>
        <strain evidence="2">PCU 347</strain>
    </source>
</reference>
<keyword evidence="2" id="KW-1185">Reference proteome</keyword>
<name>A0ABV8TAW6_9ACTN</name>
<proteinExistence type="predicted"/>
<sequence>MTHGSRDAPRRGAGAAAPPAWGVQYTLSLPDEDAARAAAAELSGTGHRLTAVRVHDHFRLDPSSFWHGRPSMDPGLEGWWQVFSLAVHSGYDRLALEPFLRSERIRVAQVARAHGGFQQGYSEGHATTLERGFVRDGLVHERTGADVALPGPLPEDPVRPWAGPPWKNSGTGEPATLVRAAVAVAERMYGSAEGAPDAVGWLLDEEFAFGDPYETADEFLGELADAAAHQGTCTIATVEAVPFLMELVRDDGVAPGSRLILLGELLRLAASGPATAVSLADRFTALGDTPQESAAEHLTRRAIGSDLPGLLSRWDAGPDAVRFALTALTALCGTRDQRVLSGLAVLPAPPGSSRADVVSLMAALLGDDREGLASALDRLSSWLPSVVEKGASPNVDLRNLGLAVLPDLVLDDLTHASDQAGRSC</sequence>
<evidence type="ECO:0000313" key="2">
    <source>
        <dbReference type="Proteomes" id="UP001595824"/>
    </source>
</evidence>
<protein>
    <recommendedName>
        <fullName evidence="3">HEAT repeat domain-containing protein</fullName>
    </recommendedName>
</protein>
<dbReference type="EMBL" id="JBHSDP010000008">
    <property type="protein sequence ID" value="MFC4327677.1"/>
    <property type="molecule type" value="Genomic_DNA"/>
</dbReference>
<comment type="caution">
    <text evidence="1">The sequence shown here is derived from an EMBL/GenBank/DDBJ whole genome shotgun (WGS) entry which is preliminary data.</text>
</comment>
<accession>A0ABV8TAW6</accession>
<gene>
    <name evidence="1" type="ORF">ACFPC0_07515</name>
</gene>